<sequence>MKFKPPAWVGPLFGILLFSLAVWVLHHELAAYHLKDIVHQIRSISIARVALALLLTAAGYGVMTLYDFLALRYLKHLLGYGKIALAAFVGAAFSNNIGLSMIAGASVRYRLYANWGLSALEITKVVFFCTLTLWLGFLGLGGTVFFLVPLTLPDQLHLPAISIHLVGLSMTLPVAAYLLAGAFLKTPLRLRDWQIDVPGLRTGLLQLLTGTADWLLAGSVLIVLLPPVDGLSLPLILGMYLLAQLAGLVSQVPGGLGVFETTFLLLIGGRLPAETVMGALFAFRIIYYLLPLAVSALLLGGNEILLHRESAKKLAATYHRWSGPVVPPVLAFTTFIAGAVLLFSGATPALDHRLAWLRQAIPLPLLEVSHLVGSTVGMGLLLLARGIQRRLSGAYWITAILLGVGIAASLFKGLDFEEALFLGALLAALLPNRRFFYRHTSLLHQRFTPAWIAAIAMIVISAFWLGFFSYKHVEYREALWWQFAFNADAPRFLRASAAAAAVLLLFAVARLLRPAHHRPGKASEEEMQTVVRIVGSANATTANLALLGDKSFLINPQKNAFIMYGVQGRSWVAMGDPVGPQDAWPELIWNFREQSDRFGGWALFYQVTPDGLPYYLDLGLTLTKLGETARVPLEDFSLEGSHRKGLRYTRRKMEKEGLSLEILPADQAMARFDALKQISDAWLTEKNTSEKGFSLGRFSEEYLRWFDVAVIRKSDAIVAFANLWKGADNGEFSIDMMRYDPALAPGGVMDYLFIELMLWGQEKGYEWFDLGMAPLSGLADRSLAPLWNRLGGFLARHGGHFYNFEGLRQYKEKFDPVWEPRYLASPGGMALPLIFAHLVQLISGGIKGTIAK</sequence>
<feature type="transmembrane region" description="Helical" evidence="6">
    <location>
        <begin position="6"/>
        <end position="25"/>
    </location>
</feature>
<proteinExistence type="predicted"/>
<feature type="transmembrane region" description="Helical" evidence="6">
    <location>
        <begin position="204"/>
        <end position="225"/>
    </location>
</feature>
<dbReference type="AlphaFoldDB" id="A0A5K7ZAV7"/>
<feature type="transmembrane region" description="Helical" evidence="6">
    <location>
        <begin position="395"/>
        <end position="414"/>
    </location>
</feature>
<dbReference type="RefSeq" id="WP_155304499.1">
    <property type="nucleotide sequence ID" value="NZ_AP021875.1"/>
</dbReference>
<dbReference type="NCBIfam" id="NF033480">
    <property type="entry name" value="bifunc_MprF"/>
    <property type="match status" value="1"/>
</dbReference>
<dbReference type="InterPro" id="IPR024320">
    <property type="entry name" value="LPG_synthase_C"/>
</dbReference>
<dbReference type="InterPro" id="IPR016181">
    <property type="entry name" value="Acyl_CoA_acyltransferase"/>
</dbReference>
<keyword evidence="5 6" id="KW-0472">Membrane</keyword>
<organism evidence="8 9">
    <name type="scientific">Desulfosarcina widdelii</name>
    <dbReference type="NCBI Taxonomy" id="947919"/>
    <lineage>
        <taxon>Bacteria</taxon>
        <taxon>Pseudomonadati</taxon>
        <taxon>Thermodesulfobacteriota</taxon>
        <taxon>Desulfobacteria</taxon>
        <taxon>Desulfobacterales</taxon>
        <taxon>Desulfosarcinaceae</taxon>
        <taxon>Desulfosarcina</taxon>
    </lineage>
</organism>
<dbReference type="InterPro" id="IPR051211">
    <property type="entry name" value="PG_lysyltransferase"/>
</dbReference>
<evidence type="ECO:0000256" key="6">
    <source>
        <dbReference type="SAM" id="Phobius"/>
    </source>
</evidence>
<evidence type="ECO:0000313" key="8">
    <source>
        <dbReference type="EMBL" id="BBO75594.1"/>
    </source>
</evidence>
<comment type="subcellular location">
    <subcellularLocation>
        <location evidence="1">Cell membrane</location>
        <topology evidence="1">Multi-pass membrane protein</topology>
    </subcellularLocation>
</comment>
<feature type="transmembrane region" description="Helical" evidence="6">
    <location>
        <begin position="285"/>
        <end position="305"/>
    </location>
</feature>
<feature type="transmembrane region" description="Helical" evidence="6">
    <location>
        <begin position="492"/>
        <end position="512"/>
    </location>
</feature>
<evidence type="ECO:0000256" key="4">
    <source>
        <dbReference type="ARBA" id="ARBA00022989"/>
    </source>
</evidence>
<name>A0A5K7ZAV7_9BACT</name>
<keyword evidence="4 6" id="KW-1133">Transmembrane helix</keyword>
<dbReference type="SUPFAM" id="SSF55729">
    <property type="entry name" value="Acyl-CoA N-acyltransferases (Nat)"/>
    <property type="match status" value="1"/>
</dbReference>
<dbReference type="Pfam" id="PF09924">
    <property type="entry name" value="LPG_synthase_C"/>
    <property type="match status" value="1"/>
</dbReference>
<feature type="transmembrane region" description="Helical" evidence="6">
    <location>
        <begin position="325"/>
        <end position="343"/>
    </location>
</feature>
<evidence type="ECO:0000256" key="3">
    <source>
        <dbReference type="ARBA" id="ARBA00022692"/>
    </source>
</evidence>
<dbReference type="KEGG" id="dwd:DSCW_30110"/>
<evidence type="ECO:0000313" key="9">
    <source>
        <dbReference type="Proteomes" id="UP000427769"/>
    </source>
</evidence>
<accession>A0A5K7ZAV7</accession>
<feature type="transmembrane region" description="Helical" evidence="6">
    <location>
        <begin position="160"/>
        <end position="184"/>
    </location>
</feature>
<dbReference type="Proteomes" id="UP000427769">
    <property type="component" value="Chromosome"/>
</dbReference>
<keyword evidence="9" id="KW-1185">Reference proteome</keyword>
<evidence type="ECO:0000256" key="1">
    <source>
        <dbReference type="ARBA" id="ARBA00004651"/>
    </source>
</evidence>
<feature type="transmembrane region" description="Helical" evidence="6">
    <location>
        <begin position="125"/>
        <end position="148"/>
    </location>
</feature>
<feature type="transmembrane region" description="Helical" evidence="6">
    <location>
        <begin position="449"/>
        <end position="472"/>
    </location>
</feature>
<protein>
    <recommendedName>
        <fullName evidence="7">Phosphatidylglycerol lysyltransferase C-terminal domain-containing protein</fullName>
    </recommendedName>
</protein>
<reference evidence="8 9" key="1">
    <citation type="submission" date="2019-11" db="EMBL/GenBank/DDBJ databases">
        <title>Comparative genomics of hydrocarbon-degrading Desulfosarcina strains.</title>
        <authorList>
            <person name="Watanabe M."/>
            <person name="Kojima H."/>
            <person name="Fukui M."/>
        </authorList>
    </citation>
    <scope>NUCLEOTIDE SEQUENCE [LARGE SCALE GENOMIC DNA]</scope>
    <source>
        <strain evidence="8 9">PP31</strain>
    </source>
</reference>
<feature type="transmembrane region" description="Helical" evidence="6">
    <location>
        <begin position="46"/>
        <end position="63"/>
    </location>
</feature>
<keyword evidence="3 6" id="KW-0812">Transmembrane</keyword>
<feature type="transmembrane region" description="Helical" evidence="6">
    <location>
        <begin position="256"/>
        <end position="273"/>
    </location>
</feature>
<dbReference type="OrthoDB" id="145485at2"/>
<keyword evidence="2" id="KW-1003">Cell membrane</keyword>
<dbReference type="PANTHER" id="PTHR34697:SF2">
    <property type="entry name" value="PHOSPHATIDYLGLYCEROL LYSYLTRANSFERASE"/>
    <property type="match status" value="1"/>
</dbReference>
<evidence type="ECO:0000256" key="5">
    <source>
        <dbReference type="ARBA" id="ARBA00023136"/>
    </source>
</evidence>
<gene>
    <name evidence="8" type="ORF">DSCW_30110</name>
</gene>
<dbReference type="GO" id="GO:0005886">
    <property type="term" value="C:plasma membrane"/>
    <property type="evidence" value="ECO:0007669"/>
    <property type="project" value="UniProtKB-SubCell"/>
</dbReference>
<dbReference type="GO" id="GO:0055091">
    <property type="term" value="P:phospholipid homeostasis"/>
    <property type="evidence" value="ECO:0007669"/>
    <property type="project" value="TreeGrafter"/>
</dbReference>
<feature type="domain" description="Phosphatidylglycerol lysyltransferase C-terminal" evidence="7">
    <location>
        <begin position="538"/>
        <end position="824"/>
    </location>
</feature>
<dbReference type="EMBL" id="AP021875">
    <property type="protein sequence ID" value="BBO75594.1"/>
    <property type="molecule type" value="Genomic_DNA"/>
</dbReference>
<feature type="transmembrane region" description="Helical" evidence="6">
    <location>
        <begin position="363"/>
        <end position="383"/>
    </location>
</feature>
<evidence type="ECO:0000259" key="7">
    <source>
        <dbReference type="Pfam" id="PF09924"/>
    </source>
</evidence>
<dbReference type="GO" id="GO:0016755">
    <property type="term" value="F:aminoacyltransferase activity"/>
    <property type="evidence" value="ECO:0007669"/>
    <property type="project" value="TreeGrafter"/>
</dbReference>
<feature type="transmembrane region" description="Helical" evidence="6">
    <location>
        <begin position="231"/>
        <end position="249"/>
    </location>
</feature>
<dbReference type="PANTHER" id="PTHR34697">
    <property type="entry name" value="PHOSPHATIDYLGLYCEROL LYSYLTRANSFERASE"/>
    <property type="match status" value="1"/>
</dbReference>
<evidence type="ECO:0000256" key="2">
    <source>
        <dbReference type="ARBA" id="ARBA00022475"/>
    </source>
</evidence>
<feature type="transmembrane region" description="Helical" evidence="6">
    <location>
        <begin position="83"/>
        <end position="104"/>
    </location>
</feature>